<dbReference type="Proteomes" id="UP000604046">
    <property type="component" value="Unassembled WGS sequence"/>
</dbReference>
<gene>
    <name evidence="1" type="ORF">SNAT2548_LOCUS10451</name>
</gene>
<evidence type="ECO:0000313" key="1">
    <source>
        <dbReference type="EMBL" id="CAE7238286.1"/>
    </source>
</evidence>
<sequence>MWITRSRCRQIPTSGSAAGLVSADLLRANVCSPWHVLLSQIAPLLFVKLPRIWSTFRLRGHHMTPPIQTDVGASLLHNECCIQLLAAWPPPFFFRFFFALRQGLQVSNMPKTDSFYELSASVWFSLSPGGGMT</sequence>
<proteinExistence type="predicted"/>
<keyword evidence="2" id="KW-1185">Reference proteome</keyword>
<comment type="caution">
    <text evidence="1">The sequence shown here is derived from an EMBL/GenBank/DDBJ whole genome shotgun (WGS) entry which is preliminary data.</text>
</comment>
<evidence type="ECO:0000313" key="2">
    <source>
        <dbReference type="Proteomes" id="UP000604046"/>
    </source>
</evidence>
<name>A0A812L3G4_9DINO</name>
<organism evidence="1 2">
    <name type="scientific">Symbiodinium natans</name>
    <dbReference type="NCBI Taxonomy" id="878477"/>
    <lineage>
        <taxon>Eukaryota</taxon>
        <taxon>Sar</taxon>
        <taxon>Alveolata</taxon>
        <taxon>Dinophyceae</taxon>
        <taxon>Suessiales</taxon>
        <taxon>Symbiodiniaceae</taxon>
        <taxon>Symbiodinium</taxon>
    </lineage>
</organism>
<protein>
    <submittedName>
        <fullName evidence="1">Uncharacterized protein</fullName>
    </submittedName>
</protein>
<dbReference type="AlphaFoldDB" id="A0A812L3G4"/>
<accession>A0A812L3G4</accession>
<reference evidence="1" key="1">
    <citation type="submission" date="2021-02" db="EMBL/GenBank/DDBJ databases">
        <authorList>
            <person name="Dougan E. K."/>
            <person name="Rhodes N."/>
            <person name="Thang M."/>
            <person name="Chan C."/>
        </authorList>
    </citation>
    <scope>NUCLEOTIDE SEQUENCE</scope>
</reference>
<dbReference type="EMBL" id="CAJNDS010000868">
    <property type="protein sequence ID" value="CAE7238286.1"/>
    <property type="molecule type" value="Genomic_DNA"/>
</dbReference>